<dbReference type="EMBL" id="QGKW02001940">
    <property type="protein sequence ID" value="KAF2558964.1"/>
    <property type="molecule type" value="Genomic_DNA"/>
</dbReference>
<evidence type="ECO:0000313" key="2">
    <source>
        <dbReference type="EMBL" id="KAF2558964.1"/>
    </source>
</evidence>
<sequence length="237" mass="26137">MSTRSSKGIRLLLVESLDLERVIHKSKRAADTLQAAIGSVEIQTSIDTIHPALIDTIHPTSIGTVHLASIDTVHLASIDTVHSESVHLDIVHLGTVHPDTVHQPSIDTVLPPSIDTVLPPSIDTVLPPPIDTVNPPPIDTVQRDNVHHDTVHRDTAHRDTVHHGTVHHGIVHRMTDTTCVETEKVKVLILQGDVIPDVIDVAEMNDFDLSRELYDWVGQDLFQGLLREDPRNHIDKG</sequence>
<dbReference type="EMBL" id="QGKY02001925">
    <property type="protein sequence ID" value="KAF2546482.1"/>
    <property type="molecule type" value="Genomic_DNA"/>
</dbReference>
<organism evidence="2 3">
    <name type="scientific">Brassica cretica</name>
    <name type="common">Mustard</name>
    <dbReference type="NCBI Taxonomy" id="69181"/>
    <lineage>
        <taxon>Eukaryota</taxon>
        <taxon>Viridiplantae</taxon>
        <taxon>Streptophyta</taxon>
        <taxon>Embryophyta</taxon>
        <taxon>Tracheophyta</taxon>
        <taxon>Spermatophyta</taxon>
        <taxon>Magnoliopsida</taxon>
        <taxon>eudicotyledons</taxon>
        <taxon>Gunneridae</taxon>
        <taxon>Pentapetalae</taxon>
        <taxon>rosids</taxon>
        <taxon>malvids</taxon>
        <taxon>Brassicales</taxon>
        <taxon>Brassicaceae</taxon>
        <taxon>Brassiceae</taxon>
        <taxon>Brassica</taxon>
    </lineage>
</organism>
<dbReference type="Proteomes" id="UP000712281">
    <property type="component" value="Unassembled WGS sequence"/>
</dbReference>
<evidence type="ECO:0000313" key="1">
    <source>
        <dbReference type="EMBL" id="KAF2546482.1"/>
    </source>
</evidence>
<evidence type="ECO:0000313" key="3">
    <source>
        <dbReference type="Proteomes" id="UP000712281"/>
    </source>
</evidence>
<reference evidence="2" key="1">
    <citation type="submission" date="2019-12" db="EMBL/GenBank/DDBJ databases">
        <title>Genome sequencing and annotation of Brassica cretica.</title>
        <authorList>
            <person name="Studholme D.J."/>
            <person name="Sarris P.F."/>
        </authorList>
    </citation>
    <scope>NUCLEOTIDE SEQUENCE</scope>
    <source>
        <strain evidence="2">PFS-001/15</strain>
        <strain evidence="1">PFS-102/07</strain>
        <tissue evidence="2">Leaf</tissue>
    </source>
</reference>
<accession>A0A8S9HNI6</accession>
<comment type="caution">
    <text evidence="2">The sequence shown here is derived from an EMBL/GenBank/DDBJ whole genome shotgun (WGS) entry which is preliminary data.</text>
</comment>
<dbReference type="AlphaFoldDB" id="A0A8S9HNI6"/>
<gene>
    <name evidence="2" type="ORF">F2Q68_00014051</name>
    <name evidence="1" type="ORF">F2Q70_00020529</name>
</gene>
<proteinExistence type="predicted"/>
<name>A0A8S9HNI6_BRACR</name>
<protein>
    <submittedName>
        <fullName evidence="2">Uncharacterized protein</fullName>
    </submittedName>
</protein>